<sequence>MAKKFKLIFFIAFFLWICYIIKTKVLDLIVGNYMLGKKIEKYEKKLKNLSEKDEKNEKETRNGNDKKDIQINLFTLGFMYYDKLRDYEKALEYFQQIIAEYPNCDFAEMVQFAIGYCYEQLGRIELAVHEYKNYLQKYPEGKQATILHEKLKKLEGQAA</sequence>
<reference evidence="3 4" key="1">
    <citation type="journal article" date="2016" name="Nat. Commun.">
        <title>Thousands of microbial genomes shed light on interconnected biogeochemical processes in an aquifer system.</title>
        <authorList>
            <person name="Anantharaman K."/>
            <person name="Brown C.T."/>
            <person name="Hug L.A."/>
            <person name="Sharon I."/>
            <person name="Castelle C.J."/>
            <person name="Probst A.J."/>
            <person name="Thomas B.C."/>
            <person name="Singh A."/>
            <person name="Wilkins M.J."/>
            <person name="Karaoz U."/>
            <person name="Brodie E.L."/>
            <person name="Williams K.H."/>
            <person name="Hubbard S.S."/>
            <person name="Banfield J.F."/>
        </authorList>
    </citation>
    <scope>NUCLEOTIDE SEQUENCE [LARGE SCALE GENOMIC DNA]</scope>
</reference>
<feature type="repeat" description="TPR" evidence="1">
    <location>
        <begin position="71"/>
        <end position="104"/>
    </location>
</feature>
<evidence type="ECO:0000313" key="3">
    <source>
        <dbReference type="EMBL" id="OGM03464.1"/>
    </source>
</evidence>
<dbReference type="PROSITE" id="PS50005">
    <property type="entry name" value="TPR"/>
    <property type="match status" value="1"/>
</dbReference>
<dbReference type="Proteomes" id="UP000178735">
    <property type="component" value="Unassembled WGS sequence"/>
</dbReference>
<dbReference type="SUPFAM" id="SSF48452">
    <property type="entry name" value="TPR-like"/>
    <property type="match status" value="1"/>
</dbReference>
<keyword evidence="2" id="KW-0175">Coiled coil</keyword>
<evidence type="ECO:0000256" key="1">
    <source>
        <dbReference type="PROSITE-ProRule" id="PRU00339"/>
    </source>
</evidence>
<name>A0A1F7WKV3_9BACT</name>
<dbReference type="STRING" id="1817813.A2008_04225"/>
<protein>
    <submittedName>
        <fullName evidence="3">Uncharacterized protein</fullName>
    </submittedName>
</protein>
<dbReference type="InterPro" id="IPR011990">
    <property type="entry name" value="TPR-like_helical_dom_sf"/>
</dbReference>
<gene>
    <name evidence="3" type="ORF">A2008_04225</name>
</gene>
<dbReference type="InterPro" id="IPR019734">
    <property type="entry name" value="TPR_rpt"/>
</dbReference>
<accession>A0A1F7WKV3</accession>
<dbReference type="EMBL" id="MGFH01000164">
    <property type="protein sequence ID" value="OGM03464.1"/>
    <property type="molecule type" value="Genomic_DNA"/>
</dbReference>
<proteinExistence type="predicted"/>
<evidence type="ECO:0000313" key="4">
    <source>
        <dbReference type="Proteomes" id="UP000178735"/>
    </source>
</evidence>
<dbReference type="Gene3D" id="1.25.40.10">
    <property type="entry name" value="Tetratricopeptide repeat domain"/>
    <property type="match status" value="1"/>
</dbReference>
<comment type="caution">
    <text evidence="3">The sequence shown here is derived from an EMBL/GenBank/DDBJ whole genome shotgun (WGS) entry which is preliminary data.</text>
</comment>
<organism evidence="3 4">
    <name type="scientific">Candidatus Wallbacteria bacterium GWC2_49_35</name>
    <dbReference type="NCBI Taxonomy" id="1817813"/>
    <lineage>
        <taxon>Bacteria</taxon>
        <taxon>Candidatus Walliibacteriota</taxon>
    </lineage>
</organism>
<evidence type="ECO:0000256" key="2">
    <source>
        <dbReference type="SAM" id="Coils"/>
    </source>
</evidence>
<feature type="coiled-coil region" evidence="2">
    <location>
        <begin position="32"/>
        <end position="62"/>
    </location>
</feature>
<dbReference type="Pfam" id="PF13174">
    <property type="entry name" value="TPR_6"/>
    <property type="match status" value="2"/>
</dbReference>
<keyword evidence="1" id="KW-0802">TPR repeat</keyword>
<dbReference type="AlphaFoldDB" id="A0A1F7WKV3"/>